<proteinExistence type="predicted"/>
<sequence>MWQGKIVHEGVTGPIKHEENHACEDVTGPIEAARKGRVWKMDLGVGTIAT</sequence>
<name>Q5ZB93_ORYSJ</name>
<protein>
    <submittedName>
        <fullName evidence="1">Uncharacterized protein</fullName>
    </submittedName>
</protein>
<dbReference type="AlphaFoldDB" id="Q5ZB93"/>
<dbReference type="Proteomes" id="UP000817658">
    <property type="component" value="Chromosome 1"/>
</dbReference>
<accession>Q5ZB93</accession>
<organism evidence="1">
    <name type="scientific">Oryza sativa subsp. japonica</name>
    <name type="common">Rice</name>
    <dbReference type="NCBI Taxonomy" id="39947"/>
    <lineage>
        <taxon>Eukaryota</taxon>
        <taxon>Viridiplantae</taxon>
        <taxon>Streptophyta</taxon>
        <taxon>Embryophyta</taxon>
        <taxon>Tracheophyta</taxon>
        <taxon>Spermatophyta</taxon>
        <taxon>Magnoliopsida</taxon>
        <taxon>Liliopsida</taxon>
        <taxon>Poales</taxon>
        <taxon>Poaceae</taxon>
        <taxon>BOP clade</taxon>
        <taxon>Oryzoideae</taxon>
        <taxon>Oryzeae</taxon>
        <taxon>Oryzinae</taxon>
        <taxon>Oryza</taxon>
        <taxon>Oryza sativa</taxon>
    </lineage>
</organism>
<dbReference type="EMBL" id="AP003331">
    <property type="protein sequence ID" value="BAD53132.1"/>
    <property type="molecule type" value="Genomic_DNA"/>
</dbReference>
<evidence type="ECO:0000313" key="1">
    <source>
        <dbReference type="EMBL" id="BAD53132.1"/>
    </source>
</evidence>
<reference evidence="1" key="1">
    <citation type="journal article" date="2002" name="Nature">
        <title>The genome sequence and structure of rice chromosome 1.</title>
        <authorList>
            <person name="Sasaki T."/>
            <person name="Matsumoto T."/>
            <person name="Yamamoto K."/>
            <person name="Sakata K."/>
            <person name="Baba T."/>
            <person name="Katayose Y."/>
            <person name="Wu J."/>
            <person name="Niimura Y."/>
            <person name="Cheng Z."/>
            <person name="Nagamura Y."/>
            <person name="Antonio B.A."/>
            <person name="Kanamori H."/>
            <person name="Hosokawa S."/>
            <person name="Masukawa M."/>
            <person name="Arikawa K."/>
            <person name="Chiden Y."/>
            <person name="Hayashi M."/>
            <person name="Okamoto M."/>
            <person name="Ando T."/>
            <person name="Aoki H."/>
            <person name="Arita K."/>
            <person name="Hamada M."/>
            <person name="Harada C."/>
            <person name="Hijishita S."/>
            <person name="Honda M."/>
            <person name="Ichikawa Y."/>
            <person name="Idonuma A."/>
            <person name="Iijima M."/>
            <person name="Ikeda M."/>
            <person name="Ikeno M."/>
            <person name="Itoh S."/>
            <person name="Itoh T."/>
            <person name="Itoh Y."/>
            <person name="Itoh Y."/>
            <person name="Iwabuchi A."/>
            <person name="Kamiya K."/>
            <person name="Karasawa W."/>
            <person name="Katagiri S."/>
            <person name="Kikuta A."/>
            <person name="Kobayashi N."/>
            <person name="Kono I."/>
            <person name="Machita K."/>
            <person name="Maehara T."/>
            <person name="Mizuno H."/>
            <person name="Mizubayashi T."/>
            <person name="Mukai Y."/>
            <person name="Nagasaki H."/>
            <person name="Nakashima M."/>
            <person name="Nakama Y."/>
            <person name="Nakamichi Y."/>
            <person name="Nakamura M."/>
            <person name="Namiki N."/>
            <person name="Negishi M."/>
            <person name="Ohta I."/>
            <person name="Ono N."/>
            <person name="Saji S."/>
            <person name="Sakai K."/>
            <person name="Shibata M."/>
            <person name="Shimokawa T."/>
            <person name="Shomura A."/>
            <person name="Song J."/>
            <person name="Takazaki Y."/>
            <person name="Terasawa K."/>
            <person name="Tsuji K."/>
            <person name="Waki K."/>
            <person name="Yamagata H."/>
            <person name="Yamane H."/>
            <person name="Yoshiki S."/>
            <person name="Yoshihara R."/>
            <person name="Yukawa K."/>
            <person name="Zhong H."/>
            <person name="Iwama H."/>
            <person name="Endo T."/>
            <person name="Ito H."/>
            <person name="Hahn J.H."/>
            <person name="Kim H.I."/>
            <person name="Eun M.Y."/>
            <person name="Yano M."/>
            <person name="Jiang J."/>
            <person name="Gojobori T."/>
        </authorList>
    </citation>
    <scope>NUCLEOTIDE SEQUENCE [LARGE SCALE GENOMIC DNA]</scope>
</reference>
<gene>
    <name evidence="1" type="primary">B1088D01.13</name>
</gene>